<keyword evidence="3" id="KW-1003">Cell membrane</keyword>
<evidence type="ECO:0000313" key="9">
    <source>
        <dbReference type="EMBL" id="SFQ15565.1"/>
    </source>
</evidence>
<evidence type="ECO:0000256" key="5">
    <source>
        <dbReference type="ARBA" id="ARBA00022989"/>
    </source>
</evidence>
<accession>A0A1I5W750</accession>
<feature type="transmembrane region" description="Helical" evidence="7">
    <location>
        <begin position="184"/>
        <end position="209"/>
    </location>
</feature>
<gene>
    <name evidence="9" type="ORF">SAMN05216229_112147</name>
</gene>
<dbReference type="PANTHER" id="PTHR33932">
    <property type="entry name" value="NA(+)/H(+) ANTIPORTER SUBUNIT B"/>
    <property type="match status" value="1"/>
</dbReference>
<evidence type="ECO:0000256" key="4">
    <source>
        <dbReference type="ARBA" id="ARBA00022692"/>
    </source>
</evidence>
<keyword evidence="6 7" id="KW-0472">Membrane</keyword>
<dbReference type="PANTHER" id="PTHR33932:SF4">
    <property type="entry name" value="NA(+)_H(+) ANTIPORTER SUBUNIT B"/>
    <property type="match status" value="1"/>
</dbReference>
<proteinExistence type="inferred from homology"/>
<feature type="transmembrane region" description="Helical" evidence="7">
    <location>
        <begin position="91"/>
        <end position="116"/>
    </location>
</feature>
<feature type="transmembrane region" description="Helical" evidence="7">
    <location>
        <begin position="122"/>
        <end position="142"/>
    </location>
</feature>
<keyword evidence="4 7" id="KW-0812">Transmembrane</keyword>
<keyword evidence="10" id="KW-1185">Reference proteome</keyword>
<dbReference type="InterPro" id="IPR007182">
    <property type="entry name" value="MnhB"/>
</dbReference>
<feature type="transmembrane region" description="Helical" evidence="7">
    <location>
        <begin position="154"/>
        <end position="172"/>
    </location>
</feature>
<keyword evidence="5 7" id="KW-1133">Transmembrane helix</keyword>
<sequence>MKRLAGMLGALLFSLGLIGALFELPPAAIDLRPAVASNLAASGVAHPVTAVLLNYRGYDTLLEIAVLLLALFALLALGLERRLCALSSFEPPLALLARVAAAPMVVVAVYLLWAGAFRPGGAFQAGAVLAAAAVLLHLTGLLPGWMQPRAWLRWGLVGGFLIFLGVAAAMLARGALLEYPPAQAGALILLIEAGLTLSLGLILGGLFLFMSCDEGGER</sequence>
<evidence type="ECO:0000259" key="8">
    <source>
        <dbReference type="Pfam" id="PF04039"/>
    </source>
</evidence>
<evidence type="ECO:0000256" key="2">
    <source>
        <dbReference type="ARBA" id="ARBA00009425"/>
    </source>
</evidence>
<evidence type="ECO:0000313" key="10">
    <source>
        <dbReference type="Proteomes" id="UP000243084"/>
    </source>
</evidence>
<evidence type="ECO:0000256" key="3">
    <source>
        <dbReference type="ARBA" id="ARBA00022475"/>
    </source>
</evidence>
<protein>
    <submittedName>
        <fullName evidence="9">Domain related to MnhB subunit of Na+/H+ antiporter</fullName>
    </submittedName>
</protein>
<feature type="domain" description="Na+/H+ antiporter MnhB subunit-related protein" evidence="8">
    <location>
        <begin position="93"/>
        <end position="189"/>
    </location>
</feature>
<dbReference type="EMBL" id="FOXM01000012">
    <property type="protein sequence ID" value="SFQ15565.1"/>
    <property type="molecule type" value="Genomic_DNA"/>
</dbReference>
<dbReference type="OrthoDB" id="4962908at2"/>
<feature type="transmembrane region" description="Helical" evidence="7">
    <location>
        <begin position="60"/>
        <end position="79"/>
    </location>
</feature>
<comment type="subcellular location">
    <subcellularLocation>
        <location evidence="1">Cell membrane</location>
        <topology evidence="1">Multi-pass membrane protein</topology>
    </subcellularLocation>
</comment>
<name>A0A1I5W750_9GAMM</name>
<dbReference type="AlphaFoldDB" id="A0A1I5W750"/>
<dbReference type="InterPro" id="IPR050622">
    <property type="entry name" value="CPA3_antiporter_subunitB"/>
</dbReference>
<dbReference type="RefSeq" id="WP_092433025.1">
    <property type="nucleotide sequence ID" value="NZ_FOXM01000012.1"/>
</dbReference>
<evidence type="ECO:0000256" key="7">
    <source>
        <dbReference type="SAM" id="Phobius"/>
    </source>
</evidence>
<dbReference type="Pfam" id="PF04039">
    <property type="entry name" value="MnhB"/>
    <property type="match status" value="1"/>
</dbReference>
<dbReference type="Proteomes" id="UP000243084">
    <property type="component" value="Unassembled WGS sequence"/>
</dbReference>
<reference evidence="10" key="1">
    <citation type="submission" date="2016-10" db="EMBL/GenBank/DDBJ databases">
        <authorList>
            <person name="Varghese N."/>
            <person name="Submissions S."/>
        </authorList>
    </citation>
    <scope>NUCLEOTIDE SEQUENCE [LARGE SCALE GENOMIC DNA]</scope>
    <source>
        <strain evidence="10">JCM 18195</strain>
    </source>
</reference>
<organism evidence="9 10">
    <name type="scientific">Geopseudomonas sagittaria</name>
    <dbReference type="NCBI Taxonomy" id="1135990"/>
    <lineage>
        <taxon>Bacteria</taxon>
        <taxon>Pseudomonadati</taxon>
        <taxon>Pseudomonadota</taxon>
        <taxon>Gammaproteobacteria</taxon>
        <taxon>Pseudomonadales</taxon>
        <taxon>Pseudomonadaceae</taxon>
        <taxon>Geopseudomonas</taxon>
    </lineage>
</organism>
<evidence type="ECO:0000256" key="6">
    <source>
        <dbReference type="ARBA" id="ARBA00023136"/>
    </source>
</evidence>
<comment type="similarity">
    <text evidence="2">Belongs to the CPA3 antiporters (TC 2.A.63) subunit B family.</text>
</comment>
<dbReference type="GO" id="GO:0005886">
    <property type="term" value="C:plasma membrane"/>
    <property type="evidence" value="ECO:0007669"/>
    <property type="project" value="UniProtKB-SubCell"/>
</dbReference>
<evidence type="ECO:0000256" key="1">
    <source>
        <dbReference type="ARBA" id="ARBA00004651"/>
    </source>
</evidence>